<sequence>MKNFVAGFKEWSRVFENESEEEITQKIEDLRQLADLGMVDQREIRDFLKGKGSAALIKHDPKLAEITQLPEYRELQEKGLELVSSRTQLLNGSIIFAYPGYRRHNGYAIGLFPEIMLIRRMMPKGIPMGVRGRSPYGIGSMDIGIKRLNFVPGDQFYRVAMRWILDHIDFDDPRFSVKRNTRKGYFDQTS</sequence>
<accession>A0A6J5PSP9</accession>
<evidence type="ECO:0000313" key="1">
    <source>
        <dbReference type="EMBL" id="CAB4174703.1"/>
    </source>
</evidence>
<reference evidence="1" key="1">
    <citation type="submission" date="2020-05" db="EMBL/GenBank/DDBJ databases">
        <authorList>
            <person name="Chiriac C."/>
            <person name="Salcher M."/>
            <person name="Ghai R."/>
            <person name="Kavagutti S V."/>
        </authorList>
    </citation>
    <scope>NUCLEOTIDE SEQUENCE</scope>
</reference>
<protein>
    <submittedName>
        <fullName evidence="1">Uncharacterized protein</fullName>
    </submittedName>
</protein>
<proteinExistence type="predicted"/>
<gene>
    <name evidence="1" type="ORF">UFOVP972_69</name>
</gene>
<dbReference type="EMBL" id="LR796923">
    <property type="protein sequence ID" value="CAB4174703.1"/>
    <property type="molecule type" value="Genomic_DNA"/>
</dbReference>
<name>A0A6J5PSP9_9CAUD</name>
<organism evidence="1">
    <name type="scientific">uncultured Caudovirales phage</name>
    <dbReference type="NCBI Taxonomy" id="2100421"/>
    <lineage>
        <taxon>Viruses</taxon>
        <taxon>Duplodnaviria</taxon>
        <taxon>Heunggongvirae</taxon>
        <taxon>Uroviricota</taxon>
        <taxon>Caudoviricetes</taxon>
        <taxon>Peduoviridae</taxon>
        <taxon>Maltschvirus</taxon>
        <taxon>Maltschvirus maltsch</taxon>
    </lineage>
</organism>